<dbReference type="EMBL" id="JAVKGR010000008">
    <property type="protein sequence ID" value="MDR8019537.1"/>
    <property type="molecule type" value="Genomic_DNA"/>
</dbReference>
<evidence type="ECO:0000259" key="2">
    <source>
        <dbReference type="SMART" id="SM00479"/>
    </source>
</evidence>
<dbReference type="SUPFAM" id="SSF53098">
    <property type="entry name" value="Ribonuclease H-like"/>
    <property type="match status" value="1"/>
</dbReference>
<feature type="region of interest" description="Disordered" evidence="1">
    <location>
        <begin position="305"/>
        <end position="342"/>
    </location>
</feature>
<dbReference type="SMART" id="SM00479">
    <property type="entry name" value="EXOIII"/>
    <property type="match status" value="1"/>
</dbReference>
<protein>
    <submittedName>
        <fullName evidence="3">Exonuclease domain-containing protein</fullName>
    </submittedName>
</protein>
<keyword evidence="4" id="KW-1185">Reference proteome</keyword>
<dbReference type="PANTHER" id="PTHR30231:SF42">
    <property type="entry name" value="EXONUCLEASE"/>
    <property type="match status" value="1"/>
</dbReference>
<keyword evidence="3" id="KW-0269">Exonuclease</keyword>
<feature type="domain" description="Exonuclease" evidence="2">
    <location>
        <begin position="4"/>
        <end position="170"/>
    </location>
</feature>
<dbReference type="CDD" id="cd06130">
    <property type="entry name" value="DNA_pol_III_epsilon_like"/>
    <property type="match status" value="1"/>
</dbReference>
<dbReference type="InterPro" id="IPR012337">
    <property type="entry name" value="RNaseH-like_sf"/>
</dbReference>
<dbReference type="InterPro" id="IPR013520">
    <property type="entry name" value="Ribonucl_H"/>
</dbReference>
<accession>A0ABU2DSP9</accession>
<dbReference type="RefSeq" id="WP_310548524.1">
    <property type="nucleotide sequence ID" value="NZ_JAVKGR010000008.1"/>
</dbReference>
<evidence type="ECO:0000313" key="3">
    <source>
        <dbReference type="EMBL" id="MDR8019537.1"/>
    </source>
</evidence>
<dbReference type="Gene3D" id="3.30.420.10">
    <property type="entry name" value="Ribonuclease H-like superfamily/Ribonuclease H"/>
    <property type="match status" value="1"/>
</dbReference>
<evidence type="ECO:0000256" key="1">
    <source>
        <dbReference type="SAM" id="MobiDB-lite"/>
    </source>
</evidence>
<proteinExistence type="predicted"/>
<dbReference type="Pfam" id="PF00929">
    <property type="entry name" value="RNase_T"/>
    <property type="match status" value="1"/>
</dbReference>
<keyword evidence="3" id="KW-0378">Hydrolase</keyword>
<reference evidence="3 4" key="1">
    <citation type="submission" date="2023-09" db="EMBL/GenBank/DDBJ databases">
        <title>Description of three actinobacteria isolated from air of manufacturing shop in a pharmaceutical factory.</title>
        <authorList>
            <person name="Zhang D.-F."/>
        </authorList>
    </citation>
    <scope>NUCLEOTIDE SEQUENCE [LARGE SCALE GENOMIC DNA]</scope>
    <source>
        <strain evidence="3 4">LY-0111</strain>
    </source>
</reference>
<comment type="caution">
    <text evidence="3">The sequence shown here is derived from an EMBL/GenBank/DDBJ whole genome shotgun (WGS) entry which is preliminary data.</text>
</comment>
<dbReference type="Gene3D" id="3.40.50.10190">
    <property type="entry name" value="BRCT domain"/>
    <property type="match status" value="1"/>
</dbReference>
<keyword evidence="3" id="KW-0540">Nuclease</keyword>
<evidence type="ECO:0000313" key="4">
    <source>
        <dbReference type="Proteomes" id="UP001251870"/>
    </source>
</evidence>
<dbReference type="SUPFAM" id="SSF52113">
    <property type="entry name" value="BRCT domain"/>
    <property type="match status" value="1"/>
</dbReference>
<dbReference type="InterPro" id="IPR036420">
    <property type="entry name" value="BRCT_dom_sf"/>
</dbReference>
<gene>
    <name evidence="3" type="ORF">RIL96_08160</name>
</gene>
<dbReference type="Proteomes" id="UP001251870">
    <property type="component" value="Unassembled WGS sequence"/>
</dbReference>
<name>A0ABU2DSP9_9MICC</name>
<organism evidence="3 4">
    <name type="scientific">Nesterenkonia aerolata</name>
    <dbReference type="NCBI Taxonomy" id="3074079"/>
    <lineage>
        <taxon>Bacteria</taxon>
        <taxon>Bacillati</taxon>
        <taxon>Actinomycetota</taxon>
        <taxon>Actinomycetes</taxon>
        <taxon>Micrococcales</taxon>
        <taxon>Micrococcaceae</taxon>
        <taxon>Nesterenkonia</taxon>
    </lineage>
</organism>
<dbReference type="PANTHER" id="PTHR30231">
    <property type="entry name" value="DNA POLYMERASE III SUBUNIT EPSILON"/>
    <property type="match status" value="1"/>
</dbReference>
<dbReference type="InterPro" id="IPR036397">
    <property type="entry name" value="RNaseH_sf"/>
</dbReference>
<sequence>MSLDFTAVDFETANGFRGSPCSVGMVRVRDGVEVETLYRLMRPPQGFDRFDPQNVAIHGIEPADVVASPRFSELFPELMDFLGGDDLVAHNAVFDVEVFESSLEVSGLDAPGLRAWCSVQLARAAYQLPSHALPHAAAEAGHRLTAHHHALADARACAAIVVDVAARLETGSVQETFAAESLEAVTMPSWRAPRPRESRATRQVRSLGPIFDATNPVVADADLPDLMRWQDEGRNPEPNAEADPAHPLFGQQVVFSGTLAVPRPRAKELCAERGARTSSRVTGGTTVLVIGDGFTLEQWNTPEAAVSASRAPKSGSSTDDEADLPSAESVNAEPPSSLMTRKVRAVRRRQAVGQRITIMDEELFEHVLSGGGDISPVGSEAAQARM</sequence>
<dbReference type="GO" id="GO:0004527">
    <property type="term" value="F:exonuclease activity"/>
    <property type="evidence" value="ECO:0007669"/>
    <property type="project" value="UniProtKB-KW"/>
</dbReference>